<protein>
    <submittedName>
        <fullName evidence="2">Pyridoxamine 5'-phosphate oxidase family protein</fullName>
    </submittedName>
</protein>
<feature type="domain" description="General stress protein FMN-binding split barrel" evidence="1">
    <location>
        <begin position="6"/>
        <end position="137"/>
    </location>
</feature>
<reference evidence="2 3" key="1">
    <citation type="submission" date="2024-03" db="EMBL/GenBank/DDBJ databases">
        <title>High-quality draft genome sequencing of Tistrella sp. BH-R2-4.</title>
        <authorList>
            <person name="Dong C."/>
        </authorList>
    </citation>
    <scope>NUCLEOTIDE SEQUENCE [LARGE SCALE GENOMIC DNA]</scope>
    <source>
        <strain evidence="2 3">BH-R2-4</strain>
    </source>
</reference>
<dbReference type="PANTHER" id="PTHR34818:SF1">
    <property type="entry name" value="PROTEIN BLI-3"/>
    <property type="match status" value="1"/>
</dbReference>
<keyword evidence="3" id="KW-1185">Reference proteome</keyword>
<dbReference type="Pfam" id="PF16242">
    <property type="entry name" value="Pyrid_ox_like"/>
    <property type="match status" value="1"/>
</dbReference>
<dbReference type="RefSeq" id="WP_345932651.1">
    <property type="nucleotide sequence ID" value="NZ_JBBKTV010000003.1"/>
</dbReference>
<evidence type="ECO:0000313" key="2">
    <source>
        <dbReference type="EMBL" id="MEN2987929.1"/>
    </source>
</evidence>
<dbReference type="Gene3D" id="2.30.110.10">
    <property type="entry name" value="Electron Transport, Fmn-binding Protein, Chain A"/>
    <property type="match status" value="1"/>
</dbReference>
<dbReference type="PANTHER" id="PTHR34818">
    <property type="entry name" value="PROTEIN BLI-3"/>
    <property type="match status" value="1"/>
</dbReference>
<dbReference type="EMBL" id="JBBKTW010000002">
    <property type="protein sequence ID" value="MEN2987929.1"/>
    <property type="molecule type" value="Genomic_DNA"/>
</dbReference>
<dbReference type="SUPFAM" id="SSF50475">
    <property type="entry name" value="FMN-binding split barrel"/>
    <property type="match status" value="1"/>
</dbReference>
<dbReference type="Proteomes" id="UP001413721">
    <property type="component" value="Unassembled WGS sequence"/>
</dbReference>
<sequence length="145" mass="16263">MADMTMKDLSRKMREIDFAMLVTRTSNGALAGRPMSNNRDVDYTGDSYYFANDQTRTVSDIEADPNVSLSFQGSSGVLGQRPLFVSVEGTAELIRDKAQFKAHWTSDLDRWFPNGVDTPGVVMIRVRATRMHYWNGMDEGEVTLG</sequence>
<accession>A0ABU9YGL3</accession>
<dbReference type="InterPro" id="IPR038725">
    <property type="entry name" value="YdaG_split_barrel_FMN-bd"/>
</dbReference>
<organism evidence="2 3">
    <name type="scientific">Tistrella arctica</name>
    <dbReference type="NCBI Taxonomy" id="3133430"/>
    <lineage>
        <taxon>Bacteria</taxon>
        <taxon>Pseudomonadati</taxon>
        <taxon>Pseudomonadota</taxon>
        <taxon>Alphaproteobacteria</taxon>
        <taxon>Geminicoccales</taxon>
        <taxon>Geminicoccaceae</taxon>
        <taxon>Tistrella</taxon>
    </lineage>
</organism>
<proteinExistence type="predicted"/>
<evidence type="ECO:0000313" key="3">
    <source>
        <dbReference type="Proteomes" id="UP001413721"/>
    </source>
</evidence>
<dbReference type="InterPro" id="IPR052917">
    <property type="entry name" value="Stress-Dev_Protein"/>
</dbReference>
<evidence type="ECO:0000259" key="1">
    <source>
        <dbReference type="Pfam" id="PF16242"/>
    </source>
</evidence>
<comment type="caution">
    <text evidence="2">The sequence shown here is derived from an EMBL/GenBank/DDBJ whole genome shotgun (WGS) entry which is preliminary data.</text>
</comment>
<name>A0ABU9YGL3_9PROT</name>
<gene>
    <name evidence="2" type="ORF">WG926_06415</name>
</gene>
<dbReference type="InterPro" id="IPR012349">
    <property type="entry name" value="Split_barrel_FMN-bd"/>
</dbReference>